<dbReference type="Ensembl" id="ENSSSCT00030013046.1">
    <property type="protein sequence ID" value="ENSSSCP00030005874.1"/>
    <property type="gene ID" value="ENSSSCG00030009537.1"/>
</dbReference>
<dbReference type="GO" id="GO:0042742">
    <property type="term" value="P:defense response to bacterium"/>
    <property type="evidence" value="ECO:0007669"/>
    <property type="project" value="UniProtKB-UniRule"/>
</dbReference>
<dbReference type="PANTHER" id="PTHR15001">
    <property type="entry name" value="BETA-DEFENSIN 123-RELATED"/>
    <property type="match status" value="1"/>
</dbReference>
<evidence type="ECO:0000313" key="13">
    <source>
        <dbReference type="Proteomes" id="UP000314985"/>
    </source>
</evidence>
<dbReference type="OrthoDB" id="9833815at2759"/>
<feature type="domain" description="Beta-defensin" evidence="11">
    <location>
        <begin position="23"/>
        <end position="54"/>
    </location>
</feature>
<evidence type="ECO:0000256" key="9">
    <source>
        <dbReference type="ARBA" id="ARBA00023157"/>
    </source>
</evidence>
<gene>
    <name evidence="12" type="primary">DEFB127</name>
</gene>
<dbReference type="Proteomes" id="UP000694722">
    <property type="component" value="Unplaced"/>
</dbReference>
<dbReference type="GO" id="GO:0045087">
    <property type="term" value="P:innate immune response"/>
    <property type="evidence" value="ECO:0007669"/>
    <property type="project" value="InterPro"/>
</dbReference>
<keyword evidence="4 10" id="KW-0964">Secreted</keyword>
<reference evidence="12 13" key="1">
    <citation type="submission" date="2017-08" db="EMBL/GenBank/DDBJ databases">
        <title>USMARCv1.0.</title>
        <authorList>
            <person name="Hannum G.I."/>
            <person name="Koren S."/>
            <person name="Schroeder S.G."/>
            <person name="Chin S.C."/>
            <person name="Nonneman D.J."/>
            <person name="Becker S.A."/>
            <person name="Rosen B.D."/>
            <person name="Bickhart D.M."/>
            <person name="Putnam N.H."/>
            <person name="Green R.E."/>
            <person name="Tuggle C.K."/>
            <person name="Liu H."/>
            <person name="Rohrer G.A."/>
            <person name="Warr A."/>
            <person name="Hall R."/>
            <person name="Kim K."/>
            <person name="Hume D.A."/>
            <person name="Talbot R."/>
            <person name="Chow W."/>
            <person name="Howe K."/>
            <person name="Schwartz A.S."/>
            <person name="Watson M."/>
            <person name="Archibald A.L."/>
            <person name="Phillippy A.M."/>
            <person name="Smith T.P.L."/>
        </authorList>
    </citation>
    <scope>NUCLEOTIDE SEQUENCE [LARGE SCALE GENOMIC DNA]</scope>
</reference>
<dbReference type="InterPro" id="IPR050544">
    <property type="entry name" value="Beta-defensin"/>
</dbReference>
<evidence type="ECO:0000256" key="6">
    <source>
        <dbReference type="ARBA" id="ARBA00022729"/>
    </source>
</evidence>
<feature type="chain" id="PRO_5044516748" description="Beta-defensin" evidence="10">
    <location>
        <begin position="19"/>
        <end position="100"/>
    </location>
</feature>
<proteinExistence type="inferred from homology"/>
<dbReference type="GO" id="GO:0005576">
    <property type="term" value="C:extracellular region"/>
    <property type="evidence" value="ECO:0007669"/>
    <property type="project" value="UniProtKB-SubCell"/>
</dbReference>
<dbReference type="CTD" id="140850"/>
<protein>
    <recommendedName>
        <fullName evidence="10">Beta-defensin</fullName>
    </recommendedName>
</protein>
<evidence type="ECO:0000256" key="7">
    <source>
        <dbReference type="ARBA" id="ARBA00022940"/>
    </source>
</evidence>
<evidence type="ECO:0000259" key="11">
    <source>
        <dbReference type="Pfam" id="PF13841"/>
    </source>
</evidence>
<keyword evidence="9" id="KW-1015">Disulfide bond</keyword>
<feature type="signal peptide" evidence="10">
    <location>
        <begin position="1"/>
        <end position="18"/>
    </location>
</feature>
<evidence type="ECO:0000313" key="12">
    <source>
        <dbReference type="Ensembl" id="ENSSSCP00070004337.1"/>
    </source>
</evidence>
<dbReference type="PANTHER" id="PTHR15001:SF3">
    <property type="entry name" value="BETA-DEFENSIN 123"/>
    <property type="match status" value="1"/>
</dbReference>
<keyword evidence="6 10" id="KW-0732">Signal</keyword>
<dbReference type="KEGG" id="ssc:102166379"/>
<dbReference type="Ensembl" id="ENSSSCT00065082467.1">
    <property type="protein sequence ID" value="ENSSSCP00065035936.1"/>
    <property type="gene ID" value="ENSSSCG00065060198.1"/>
</dbReference>
<evidence type="ECO:0000256" key="4">
    <source>
        <dbReference type="ARBA" id="ARBA00022525"/>
    </source>
</evidence>
<evidence type="ECO:0000256" key="10">
    <source>
        <dbReference type="RuleBase" id="RU231113"/>
    </source>
</evidence>
<dbReference type="Proteomes" id="UP000694570">
    <property type="component" value="Unplaced"/>
</dbReference>
<organism evidence="12 13">
    <name type="scientific">Sus scrofa</name>
    <name type="common">Pig</name>
    <dbReference type="NCBI Taxonomy" id="9823"/>
    <lineage>
        <taxon>Eukaryota</taxon>
        <taxon>Metazoa</taxon>
        <taxon>Chordata</taxon>
        <taxon>Craniata</taxon>
        <taxon>Vertebrata</taxon>
        <taxon>Euteleostomi</taxon>
        <taxon>Mammalia</taxon>
        <taxon>Eutheria</taxon>
        <taxon>Laurasiatheria</taxon>
        <taxon>Artiodactyla</taxon>
        <taxon>Suina</taxon>
        <taxon>Suidae</taxon>
        <taxon>Sus</taxon>
    </lineage>
</organism>
<evidence type="ECO:0000256" key="8">
    <source>
        <dbReference type="ARBA" id="ARBA00023022"/>
    </source>
</evidence>
<keyword evidence="7 10" id="KW-0211">Defensin</keyword>
<dbReference type="InterPro" id="IPR025933">
    <property type="entry name" value="Beta_defensin_dom"/>
</dbReference>
<dbReference type="Proteomes" id="UP000694571">
    <property type="component" value="Unplaced"/>
</dbReference>
<dbReference type="Pfam" id="PF13841">
    <property type="entry name" value="Defensin_beta_2"/>
    <property type="match status" value="1"/>
</dbReference>
<dbReference type="GeneID" id="102166379"/>
<comment type="subcellular location">
    <subcellularLocation>
        <location evidence="2 10">Secreted</location>
    </subcellularLocation>
</comment>
<evidence type="ECO:0000256" key="3">
    <source>
        <dbReference type="ARBA" id="ARBA00007371"/>
    </source>
</evidence>
<dbReference type="Ensembl" id="ENSSSCT00070005340.1">
    <property type="protein sequence ID" value="ENSSSCP00070004337.1"/>
    <property type="gene ID" value="ENSSSCG00070002861.1"/>
</dbReference>
<evidence type="ECO:0000256" key="1">
    <source>
        <dbReference type="ARBA" id="ARBA00002878"/>
    </source>
</evidence>
<dbReference type="Ensembl" id="ENSSSCT00035109990.1">
    <property type="protein sequence ID" value="ENSSSCP00035047850.1"/>
    <property type="gene ID" value="ENSSSCG00035080333.1"/>
</dbReference>
<keyword evidence="5 10" id="KW-0929">Antimicrobial</keyword>
<dbReference type="Ensembl" id="ENSSSCT00035078022.1">
    <property type="protein sequence ID" value="ENSSSCP00035031967.1"/>
    <property type="gene ID" value="ENSSSCG00035058296.1"/>
</dbReference>
<accession>A0A4X1SP32</accession>
<evidence type="ECO:0000256" key="2">
    <source>
        <dbReference type="ARBA" id="ARBA00004613"/>
    </source>
</evidence>
<dbReference type="OMA" id="KKCWGEY"/>
<evidence type="ECO:0000256" key="5">
    <source>
        <dbReference type="ARBA" id="ARBA00022529"/>
    </source>
</evidence>
<dbReference type="RefSeq" id="XP_020933260.1">
    <property type="nucleotide sequence ID" value="XM_021077601.1"/>
</dbReference>
<dbReference type="Proteomes" id="UP000314985">
    <property type="component" value="Chromosome 17"/>
</dbReference>
<dbReference type="Proteomes" id="UP000694725">
    <property type="component" value="Unplaced"/>
</dbReference>
<dbReference type="Ensembl" id="ENSSSCT00050041537.1">
    <property type="protein sequence ID" value="ENSSSCP00050017160.1"/>
    <property type="gene ID" value="ENSSSCG00050030902.1"/>
</dbReference>
<name>A0A4X1SP32_PIG</name>
<keyword evidence="8 10" id="KW-0044">Antibiotic</keyword>
<reference evidence="12" key="2">
    <citation type="submission" date="2025-05" db="UniProtKB">
        <authorList>
            <consortium name="Ensembl"/>
        </authorList>
    </citation>
    <scope>IDENTIFICATION</scope>
</reference>
<dbReference type="Proteomes" id="UP000694720">
    <property type="component" value="Unplaced"/>
</dbReference>
<comment type="similarity">
    <text evidence="3 10">Belongs to the beta-defensin family.</text>
</comment>
<sequence>MRLLLIIAILLFQKFTVTEQLKKCWGEYVRGYCRKICRTTEIREVLCENGRYCCLNIVEVEARRKITKPPRPKPLTYALTFPQDNYENERNYTRHKEKSM</sequence>
<dbReference type="AlphaFoldDB" id="A0A4X1SP32"/>
<comment type="function">
    <text evidence="1 10">Has antibacterial activity.</text>
</comment>
<dbReference type="Ensembl" id="ENSSSCT00040019100.1">
    <property type="protein sequence ID" value="ENSSSCP00040007860.1"/>
    <property type="gene ID" value="ENSSSCG00040014299.1"/>
</dbReference>